<dbReference type="Pfam" id="PF04348">
    <property type="entry name" value="LppC"/>
    <property type="match status" value="1"/>
</dbReference>
<evidence type="ECO:0008006" key="5">
    <source>
        <dbReference type="Google" id="ProtNLM"/>
    </source>
</evidence>
<dbReference type="GO" id="GO:0030234">
    <property type="term" value="F:enzyme regulator activity"/>
    <property type="evidence" value="ECO:0007669"/>
    <property type="project" value="TreeGrafter"/>
</dbReference>
<dbReference type="InterPro" id="IPR007443">
    <property type="entry name" value="LpoA"/>
</dbReference>
<evidence type="ECO:0000256" key="1">
    <source>
        <dbReference type="ARBA" id="ARBA00023136"/>
    </source>
</evidence>
<dbReference type="Gene3D" id="1.25.40.650">
    <property type="match status" value="1"/>
</dbReference>
<accession>A0A2I1DMC6</accession>
<dbReference type="AlphaFoldDB" id="A0A2I1DMC6"/>
<dbReference type="EMBL" id="MXAV01000027">
    <property type="protein sequence ID" value="PKY11022.1"/>
    <property type="molecule type" value="Genomic_DNA"/>
</dbReference>
<dbReference type="InterPro" id="IPR028082">
    <property type="entry name" value="Peripla_BP_I"/>
</dbReference>
<proteinExistence type="predicted"/>
<dbReference type="GO" id="GO:0009252">
    <property type="term" value="P:peptidoglycan biosynthetic process"/>
    <property type="evidence" value="ECO:0007669"/>
    <property type="project" value="TreeGrafter"/>
</dbReference>
<dbReference type="SUPFAM" id="SSF53822">
    <property type="entry name" value="Periplasmic binding protein-like I"/>
    <property type="match status" value="1"/>
</dbReference>
<sequence>MKLSDRLFRLSRLTATLALAGALSACASMPHTMAPVGSTAPKIATTPVNSPEAASARQADNLLAEGHDLAAAKDYIQAAAAVQGQKQLRYLLKAAQASLQGNRPQVAVLLADEVLRLQKGDNTLRGEALWVRAQGLMDQGQTPRAKGNLEELLTIASTPQSVRAKAMGTLATLYTQESHELTALNFLIERDSLLSGPAISKNHQRIHALLDSVSSARIQNWQGRSGNPLVQEWLAIALITRHNPDPEHRKAAIDAWLATHPGHPPINFSSHDELNVADTSAKSGGEICALLPSSGPYSGLSEAISAGMETAAQLQAGPAVKILQSTGNPSFTAVLFERGVKEGCQIFVGPWLPQDINAVAGVRKPSDPPVIALGSDAGVQQPGLYIFSLSRDVAARQIAQQSYAASYRQVYVLYPQDSSGASIQADFIQTWKKLGGNVAGVATYLPGHSLTGQAQQLLSGSSASHAFVFLVTNADNAEAAVTAIRAINSSIPIFSPALLHGASLPADASSLSGIASVDMPWIIQPNITRPRAATLLHTTLPNASATQWRMAAFGLDAYALAESILAKNFHQPIAGVTGTLHFGQEGHIGREMDWMKIENGAIVPLSGIPKTGP</sequence>
<keyword evidence="4" id="KW-1185">Reference proteome</keyword>
<evidence type="ECO:0000313" key="3">
    <source>
        <dbReference type="EMBL" id="PKY11022.1"/>
    </source>
</evidence>
<dbReference type="Gene3D" id="3.40.50.2300">
    <property type="match status" value="2"/>
</dbReference>
<dbReference type="OrthoDB" id="5291029at2"/>
<dbReference type="PANTHER" id="PTHR38038:SF1">
    <property type="entry name" value="PENICILLIN-BINDING PROTEIN ACTIVATOR LPOA"/>
    <property type="match status" value="1"/>
</dbReference>
<gene>
    <name evidence="3" type="ORF">B1757_06840</name>
</gene>
<dbReference type="PROSITE" id="PS51257">
    <property type="entry name" value="PROKAR_LIPOPROTEIN"/>
    <property type="match status" value="1"/>
</dbReference>
<keyword evidence="1" id="KW-0472">Membrane</keyword>
<protein>
    <recommendedName>
        <fullName evidence="5">LppC family lipoprotein</fullName>
    </recommendedName>
</protein>
<keyword evidence="2" id="KW-0732">Signal</keyword>
<reference evidence="3 4" key="1">
    <citation type="submission" date="2017-03" db="EMBL/GenBank/DDBJ databases">
        <title>Draft genime sequence of the acidophilic sulfur-oxidizing bacterium Acidithiobacillus sp. SH, isolated from seawater.</title>
        <authorList>
            <person name="Sharmin S."/>
            <person name="Tokuhisa M."/>
            <person name="Kanao T."/>
            <person name="Kamimura K."/>
        </authorList>
    </citation>
    <scope>NUCLEOTIDE SEQUENCE [LARGE SCALE GENOMIC DNA]</scope>
    <source>
        <strain evidence="3 4">SH</strain>
    </source>
</reference>
<comment type="caution">
    <text evidence="3">The sequence shown here is derived from an EMBL/GenBank/DDBJ whole genome shotgun (WGS) entry which is preliminary data.</text>
</comment>
<evidence type="ECO:0000256" key="2">
    <source>
        <dbReference type="SAM" id="SignalP"/>
    </source>
</evidence>
<organism evidence="3 4">
    <name type="scientific">Acidithiobacillus marinus</name>
    <dbReference type="NCBI Taxonomy" id="187490"/>
    <lineage>
        <taxon>Bacteria</taxon>
        <taxon>Pseudomonadati</taxon>
        <taxon>Pseudomonadota</taxon>
        <taxon>Acidithiobacillia</taxon>
        <taxon>Acidithiobacillales</taxon>
        <taxon>Acidithiobacillaceae</taxon>
        <taxon>Acidithiobacillus</taxon>
    </lineage>
</organism>
<dbReference type="CDD" id="cd06339">
    <property type="entry name" value="PBP1_YraM_LppC_lipoprotein-like"/>
    <property type="match status" value="1"/>
</dbReference>
<name>A0A2I1DMC6_9PROT</name>
<evidence type="ECO:0000313" key="4">
    <source>
        <dbReference type="Proteomes" id="UP000234329"/>
    </source>
</evidence>
<dbReference type="FunCoup" id="A0A2I1DMC6">
    <property type="interactions" value="55"/>
</dbReference>
<dbReference type="Proteomes" id="UP000234329">
    <property type="component" value="Unassembled WGS sequence"/>
</dbReference>
<dbReference type="GO" id="GO:0031241">
    <property type="term" value="C:periplasmic side of cell outer membrane"/>
    <property type="evidence" value="ECO:0007669"/>
    <property type="project" value="TreeGrafter"/>
</dbReference>
<dbReference type="InParanoid" id="A0A2I1DMC6"/>
<feature type="chain" id="PRO_5014157158" description="LppC family lipoprotein" evidence="2">
    <location>
        <begin position="28"/>
        <end position="613"/>
    </location>
</feature>
<feature type="signal peptide" evidence="2">
    <location>
        <begin position="1"/>
        <end position="27"/>
    </location>
</feature>
<dbReference type="PANTHER" id="PTHR38038">
    <property type="entry name" value="PENICILLIN-BINDING PROTEIN ACTIVATOR LPOA"/>
    <property type="match status" value="1"/>
</dbReference>